<dbReference type="PANTHER" id="PTHR43165">
    <property type="entry name" value="METALLOPHOSPHOESTERASE"/>
    <property type="match status" value="1"/>
</dbReference>
<dbReference type="InterPro" id="IPR053193">
    <property type="entry name" value="MetalloPDE_YfcE-like"/>
</dbReference>
<accession>A0A0G0W8P2</accession>
<dbReference type="SUPFAM" id="SSF56300">
    <property type="entry name" value="Metallo-dependent phosphatases"/>
    <property type="match status" value="1"/>
</dbReference>
<sequence>MKIAVISDIHDRMDKLNKTLEEISKCKIDTIICCGDIATKKTVMRLAQTNLHVFSCLGNAEREPDEIFYAQNEYKNLTVFRDLGEIKLAGKTIGFTHYPQRAKDMAQSGAYDFVFYGHTHTPWIKMICHEQMRLSSQSIRHLEQDLESPHFQDRILNQFQSPPSTRSGDDDNNRQCSLLLNPGEIASHFGRQSTFAIVDLETGKTELKIIV</sequence>
<protein>
    <submittedName>
        <fullName evidence="3">Phosphodiesterase, MJ0936 family protein</fullName>
    </submittedName>
</protein>
<dbReference type="EMBL" id="LCBL01000002">
    <property type="protein sequence ID" value="KKS09350.1"/>
    <property type="molecule type" value="Genomic_DNA"/>
</dbReference>
<dbReference type="PANTHER" id="PTHR43165:SF1">
    <property type="entry name" value="PHOSPHODIESTERASE MJ0936"/>
    <property type="match status" value="1"/>
</dbReference>
<dbReference type="InterPro" id="IPR024654">
    <property type="entry name" value="Calcineurin-like_PHP_lpxH"/>
</dbReference>
<feature type="domain" description="Calcineurin-like phosphoesterase" evidence="2">
    <location>
        <begin position="1"/>
        <end position="125"/>
    </location>
</feature>
<dbReference type="Proteomes" id="UP000033869">
    <property type="component" value="Unassembled WGS sequence"/>
</dbReference>
<comment type="caution">
    <text evidence="3">The sequence shown here is derived from an EMBL/GenBank/DDBJ whole genome shotgun (WGS) entry which is preliminary data.</text>
</comment>
<reference evidence="3 4" key="1">
    <citation type="journal article" date="2015" name="Nature">
        <title>rRNA introns, odd ribosomes, and small enigmatic genomes across a large radiation of phyla.</title>
        <authorList>
            <person name="Brown C.T."/>
            <person name="Hug L.A."/>
            <person name="Thomas B.C."/>
            <person name="Sharon I."/>
            <person name="Castelle C.J."/>
            <person name="Singh A."/>
            <person name="Wilkins M.J."/>
            <person name="Williams K.H."/>
            <person name="Banfield J.F."/>
        </authorList>
    </citation>
    <scope>NUCLEOTIDE SEQUENCE [LARGE SCALE GENOMIC DNA]</scope>
</reference>
<evidence type="ECO:0000313" key="3">
    <source>
        <dbReference type="EMBL" id="KKS09350.1"/>
    </source>
</evidence>
<proteinExistence type="inferred from homology"/>
<comment type="similarity">
    <text evidence="1">Belongs to the metallophosphoesterase superfamily. YfcE family.</text>
</comment>
<gene>
    <name evidence="3" type="ORF">UU65_C0002G0128</name>
</gene>
<evidence type="ECO:0000256" key="1">
    <source>
        <dbReference type="ARBA" id="ARBA00008950"/>
    </source>
</evidence>
<dbReference type="Pfam" id="PF12850">
    <property type="entry name" value="Metallophos_2"/>
    <property type="match status" value="1"/>
</dbReference>
<evidence type="ECO:0000259" key="2">
    <source>
        <dbReference type="Pfam" id="PF12850"/>
    </source>
</evidence>
<name>A0A0G0W8P2_UNCC2</name>
<organism evidence="3 4">
    <name type="scientific">candidate division CPR2 bacterium GW2011_GWC1_41_48</name>
    <dbReference type="NCBI Taxonomy" id="1618344"/>
    <lineage>
        <taxon>Bacteria</taxon>
        <taxon>Bacteria division CPR2</taxon>
    </lineage>
</organism>
<dbReference type="Gene3D" id="3.60.21.10">
    <property type="match status" value="1"/>
</dbReference>
<dbReference type="AlphaFoldDB" id="A0A0G0W8P2"/>
<evidence type="ECO:0000313" key="4">
    <source>
        <dbReference type="Proteomes" id="UP000033869"/>
    </source>
</evidence>
<dbReference type="InterPro" id="IPR029052">
    <property type="entry name" value="Metallo-depent_PP-like"/>
</dbReference>